<evidence type="ECO:0000256" key="1">
    <source>
        <dbReference type="SAM" id="Coils"/>
    </source>
</evidence>
<dbReference type="PANTHER" id="PTHR21444">
    <property type="entry name" value="COILED-COIL DOMAIN-CONTAINING PROTEIN 180"/>
    <property type="match status" value="1"/>
</dbReference>
<dbReference type="eggNOG" id="KOG3297">
    <property type="taxonomic scope" value="Eukaryota"/>
</dbReference>
<evidence type="ECO:0000259" key="4">
    <source>
        <dbReference type="Pfam" id="PF14644"/>
    </source>
</evidence>
<gene>
    <name evidence="5" type="ORF">H310_09237</name>
</gene>
<feature type="domain" description="DUF4456" evidence="4">
    <location>
        <begin position="1414"/>
        <end position="1579"/>
    </location>
</feature>
<feature type="compositionally biased region" description="Basic and acidic residues" evidence="2">
    <location>
        <begin position="826"/>
        <end position="839"/>
    </location>
</feature>
<dbReference type="VEuPathDB" id="FungiDB:H310_09237"/>
<feature type="domain" description="DUF4455" evidence="3">
    <location>
        <begin position="119"/>
        <end position="412"/>
    </location>
</feature>
<feature type="compositionally biased region" description="Pro residues" evidence="2">
    <location>
        <begin position="925"/>
        <end position="950"/>
    </location>
</feature>
<dbReference type="GeneID" id="20086287"/>
<evidence type="ECO:0000259" key="3">
    <source>
        <dbReference type="Pfam" id="PF14643"/>
    </source>
</evidence>
<feature type="compositionally biased region" description="Basic and acidic residues" evidence="2">
    <location>
        <begin position="99"/>
        <end position="109"/>
    </location>
</feature>
<dbReference type="InterPro" id="IPR027914">
    <property type="entry name" value="DUF4456"/>
</dbReference>
<feature type="domain" description="DUF4455" evidence="3">
    <location>
        <begin position="612"/>
        <end position="788"/>
    </location>
</feature>
<dbReference type="RefSeq" id="XP_008873481.1">
    <property type="nucleotide sequence ID" value="XM_008875259.1"/>
</dbReference>
<feature type="region of interest" description="Disordered" evidence="2">
    <location>
        <begin position="1"/>
        <end position="20"/>
    </location>
</feature>
<dbReference type="OrthoDB" id="431588at2759"/>
<feature type="compositionally biased region" description="Low complexity" evidence="2">
    <location>
        <begin position="855"/>
        <end position="866"/>
    </location>
</feature>
<keyword evidence="1" id="KW-0175">Coiled coil</keyword>
<dbReference type="PANTHER" id="PTHR21444:SF14">
    <property type="entry name" value="COILED-COIL DOMAIN-CONTAINING PROTEIN 180"/>
    <property type="match status" value="1"/>
</dbReference>
<reference evidence="5" key="1">
    <citation type="submission" date="2013-12" db="EMBL/GenBank/DDBJ databases">
        <title>The Genome Sequence of Aphanomyces invadans NJM9701.</title>
        <authorList>
            <consortium name="The Broad Institute Genomics Platform"/>
            <person name="Russ C."/>
            <person name="Tyler B."/>
            <person name="van West P."/>
            <person name="Dieguez-Uribeondo J."/>
            <person name="Young S.K."/>
            <person name="Zeng Q."/>
            <person name="Gargeya S."/>
            <person name="Fitzgerald M."/>
            <person name="Abouelleil A."/>
            <person name="Alvarado L."/>
            <person name="Chapman S.B."/>
            <person name="Gainer-Dewar J."/>
            <person name="Goldberg J."/>
            <person name="Griggs A."/>
            <person name="Gujja S."/>
            <person name="Hansen M."/>
            <person name="Howarth C."/>
            <person name="Imamovic A."/>
            <person name="Ireland A."/>
            <person name="Larimer J."/>
            <person name="McCowan C."/>
            <person name="Murphy C."/>
            <person name="Pearson M."/>
            <person name="Poon T.W."/>
            <person name="Priest M."/>
            <person name="Roberts A."/>
            <person name="Saif S."/>
            <person name="Shea T."/>
            <person name="Sykes S."/>
            <person name="Wortman J."/>
            <person name="Nusbaum C."/>
            <person name="Birren B."/>
        </authorList>
    </citation>
    <scope>NUCLEOTIDE SEQUENCE [LARGE SCALE GENOMIC DNA]</scope>
    <source>
        <strain evidence="5">NJM9701</strain>
    </source>
</reference>
<dbReference type="InterPro" id="IPR028089">
    <property type="entry name" value="DUF4455"/>
</dbReference>
<dbReference type="STRING" id="157072.A0A024TUU6"/>
<proteinExistence type="predicted"/>
<name>A0A024TUU6_9STRA</name>
<evidence type="ECO:0008006" key="6">
    <source>
        <dbReference type="Google" id="ProtNLM"/>
    </source>
</evidence>
<feature type="compositionally biased region" description="Polar residues" evidence="2">
    <location>
        <begin position="1576"/>
        <end position="1586"/>
    </location>
</feature>
<dbReference type="Pfam" id="PF14643">
    <property type="entry name" value="DUF4455"/>
    <property type="match status" value="2"/>
</dbReference>
<feature type="region of interest" description="Disordered" evidence="2">
    <location>
        <begin position="1574"/>
        <end position="1601"/>
    </location>
</feature>
<dbReference type="Pfam" id="PF14644">
    <property type="entry name" value="DUF4456"/>
    <property type="match status" value="1"/>
</dbReference>
<sequence>MEVEEESAEGVVPQMDERKLDPKFEAEQALLTALKKPRDFHKKDAKSGAIKLLNIAASDMVSYRQRHVAATEGTADFAAVTEVRELHHQKLSTQPTTTAHHDQGDPTGKVDKIAANAMRRRDRHTAAQAQYQARLKAISEQLETDILRISDAIKEELATVAAANDNHFALLTNEPWLIHASHAMVVEQWAHLEGLWSGRTRTIRQFGDGLEAIEQTRSALAGVELQLLTETCVAAAYVLPPEVERAIEVEAHELNVVLISNRRSHCHLVSRMLKEDAQKFVHVRIMWEKCERHWRVLNHDHAIQHFKITLESPLYTHPPRLHEILANLRADQLSVHTNERLALLGQLDGLVGGGLSTQRVHRIVLALADLYKKEEERNAEYFNQLFTCQRDIVAEAAALREQLRATCHRVGAKAKEGDLATIATQLTALLADKSLDEFFRLSGGLRAELAAIEDRLASPDMIYQENVAALMPRVAMLVAALPLESILDAQGKSSERKAIQATLERLRKAPKNEIVPLLPILLAQTTTLAGIQGIDDTLRHDLDDIAGKLDSLIQDNDAQASAAAAVKSKGIGLDAFQIADMQGIRKAQRRLGTLVYTTDLPPPFQSLLHATLSALEVQTHANAVVDGIVSHECNGLLGLREREMDALVATVGAGLEAHTTILHVTCDRVARFFYQLVACTETYEDRTRVVNLTVMDLLDTLKDTHDSHVAACEAEFSTTRSALRHAPDEAALEREFRQCLDLLERLEDEYRKYNKKVSLASTNHPIAIARQNHAFRNDLCAFFGLQPPAGGVPAALDDLLSAEVIENAIDSPPQPPSSPPSTSSLHHHESHASTHDHTTLKASPSTASVPPPAQDAPHASAAALDHSSSRPDAVVDENPVEVAAYCSQNGCRYVECESVNDILGRILLKKILLPGEDPSDDDNPPPEATAPPVDASPPPADPTSFPPSTKPPAKGTPRSASAAVLVDVPPPEASPAPVVDPVIETPSDPPNIQIPLDSVIAVLDVPQSTLLSMLLRLRDATMSLFETRSGAHLDEANAEAHTRVEAYTFLLEECLRMHWPRKGRTDVQIYQPRAGELVSHRQRHGRHIKNVLKKLAAQEAEFVKLHDDALACLRAQENAQLGLQSQLLMQTSLAALQGLESRSKKVHIEFKAAWSDLLRVQMAVYLTDEPTALIATCRELVTTCTHQIFPDLVSCDVISGCDYHPDEVKLVHAIVSEAEMTIHTAVAGRKAVMDALESQESRVGALLATFKSRHQTCLQTLSMKEGLGQKYGLPRRNAQERLRSEMTRSDNMASTISDLLDMLKQAATTTAAPPGPKGPSNLARHVRKLLLELRHVMYIRGLYLGVLVNKMQLQPKPVKDDLEASTKYDADAPLDHDFASVTSFLDTTKQFEAQCVADSRALFAAEGKPMDDNNIPDTLQAYLREQREKSVGYVEHQVAMYHDQVKAFEVALAIAPRLAMEDIVRRAKATVQRLVDAIEVAFETQFQEWEAVKEKHKSQLTPDLCSPNQVAVVESLCAKEAARTAAVQDAIRHVRWQVLVQHVICARGFHKRLTAMFHAMMSILDSCTMARDIQSPPATSTHTTGTDDADGPNKGASDVFHKPKSLKRLRKALRKIEQGDPLAVELSDDEKDALDDAKELQRFPKRAWPGLPIVPVFDIAPAIKDDTKISPADVVPPPEPADTAACVAYLTDAHRAAVKARNETHAAYCEWFDASMAALGTKYTTLLHDEELWFLNWGKLIQSMRHDA</sequence>
<feature type="region of interest" description="Disordered" evidence="2">
    <location>
        <begin position="914"/>
        <end position="961"/>
    </location>
</feature>
<accession>A0A024TUU6</accession>
<evidence type="ECO:0000313" key="5">
    <source>
        <dbReference type="EMBL" id="ETV97920.1"/>
    </source>
</evidence>
<organism evidence="5">
    <name type="scientific">Aphanomyces invadans</name>
    <dbReference type="NCBI Taxonomy" id="157072"/>
    <lineage>
        <taxon>Eukaryota</taxon>
        <taxon>Sar</taxon>
        <taxon>Stramenopiles</taxon>
        <taxon>Oomycota</taxon>
        <taxon>Saprolegniomycetes</taxon>
        <taxon>Saprolegniales</taxon>
        <taxon>Verrucalvaceae</taxon>
        <taxon>Aphanomyces</taxon>
    </lineage>
</organism>
<feature type="region of interest" description="Disordered" evidence="2">
    <location>
        <begin position="89"/>
        <end position="109"/>
    </location>
</feature>
<dbReference type="EMBL" id="KI913971">
    <property type="protein sequence ID" value="ETV97920.1"/>
    <property type="molecule type" value="Genomic_DNA"/>
</dbReference>
<feature type="region of interest" description="Disordered" evidence="2">
    <location>
        <begin position="808"/>
        <end position="875"/>
    </location>
</feature>
<feature type="coiled-coil region" evidence="1">
    <location>
        <begin position="729"/>
        <end position="763"/>
    </location>
</feature>
<protein>
    <recommendedName>
        <fullName evidence="6">DUF4455 domain-containing protein</fullName>
    </recommendedName>
</protein>
<evidence type="ECO:0000256" key="2">
    <source>
        <dbReference type="SAM" id="MobiDB-lite"/>
    </source>
</evidence>